<gene>
    <name evidence="1" type="ORF">PANO66_04164</name>
</gene>
<organism evidence="1 2">
    <name type="scientific">Planktothrix agardhii</name>
    <name type="common">Oscillatoria agardhii</name>
    <dbReference type="NCBI Taxonomy" id="1160"/>
    <lineage>
        <taxon>Bacteria</taxon>
        <taxon>Bacillati</taxon>
        <taxon>Cyanobacteriota</taxon>
        <taxon>Cyanophyceae</taxon>
        <taxon>Oscillatoriophycideae</taxon>
        <taxon>Oscillatoriales</taxon>
        <taxon>Microcoleaceae</taxon>
        <taxon>Planktothrix</taxon>
    </lineage>
</organism>
<proteinExistence type="predicted"/>
<evidence type="ECO:0000313" key="2">
    <source>
        <dbReference type="Proteomes" id="UP001153761"/>
    </source>
</evidence>
<dbReference type="RefSeq" id="WP_254032667.1">
    <property type="nucleotide sequence ID" value="NZ_JBAVBW010000085.1"/>
</dbReference>
<dbReference type="InterPro" id="IPR012337">
    <property type="entry name" value="RNaseH-like_sf"/>
</dbReference>
<dbReference type="Proteomes" id="UP001153761">
    <property type="component" value="Chromosome"/>
</dbReference>
<dbReference type="EMBL" id="LR882963">
    <property type="protein sequence ID" value="CAD5973775.1"/>
    <property type="molecule type" value="Genomic_DNA"/>
</dbReference>
<reference evidence="1" key="1">
    <citation type="submission" date="2020-09" db="EMBL/GenBank/DDBJ databases">
        <authorList>
            <person name="Blom J."/>
        </authorList>
    </citation>
    <scope>NUCLEOTIDE SEQUENCE</scope>
    <source>
        <strain evidence="1">No.66</strain>
    </source>
</reference>
<accession>A0AAD1V7H3</accession>
<dbReference type="SUPFAM" id="SSF53098">
    <property type="entry name" value="Ribonuclease H-like"/>
    <property type="match status" value="1"/>
</dbReference>
<evidence type="ECO:0000313" key="1">
    <source>
        <dbReference type="EMBL" id="CAD5973775.1"/>
    </source>
</evidence>
<dbReference type="AlphaFoldDB" id="A0AAD1V7H3"/>
<protein>
    <submittedName>
        <fullName evidence="1">Uncharacterized protein</fullName>
    </submittedName>
</protein>
<sequence length="247" mass="29120">MNILFLDMEFGPIYGSHRTDYFPTEIGALVYDLESHKVLFESKKFYYDVNLVIRKNIVDDIGKTVGFSEKVANSQRGEYQKKFDPSYQLEKSDKVVARKLRYKCLDELREYVHNLFNKHQVNEIILFGARLDLNLLKWARVNMSNIQVIDIQRIIEKEINYLFSLDKISLIIGFYTKDKCFGSNNFHYKLPSRYKNQIKPHRALGDACRIFILFKELCNMKSELVQQCNMYCEINKIPKANVNKVAE</sequence>
<name>A0AAD1V7H3_PLAAG</name>